<keyword evidence="2" id="KW-1185">Reference proteome</keyword>
<dbReference type="AlphaFoldDB" id="K3ZYV5"/>
<name>K3ZYV5_SETIT</name>
<dbReference type="Gramene" id="KQL23877">
    <property type="protein sequence ID" value="KQL23877"/>
    <property type="gene ID" value="SETIT_031787mg"/>
</dbReference>
<sequence length="63" mass="7710">MIIYLSMRKYFKRKVELANNFSMVVHYTNSKQNALLDFQIGRELANQIFYRYLRLIIYNLVML</sequence>
<reference evidence="1" key="2">
    <citation type="submission" date="2018-08" db="UniProtKB">
        <authorList>
            <consortium name="EnsemblPlants"/>
        </authorList>
    </citation>
    <scope>IDENTIFICATION</scope>
    <source>
        <strain evidence="1">Yugu1</strain>
    </source>
</reference>
<dbReference type="Proteomes" id="UP000004995">
    <property type="component" value="Unassembled WGS sequence"/>
</dbReference>
<evidence type="ECO:0000313" key="2">
    <source>
        <dbReference type="Proteomes" id="UP000004995"/>
    </source>
</evidence>
<dbReference type="InParanoid" id="K3ZYV5"/>
<organism evidence="1 2">
    <name type="scientific">Setaria italica</name>
    <name type="common">Foxtail millet</name>
    <name type="synonym">Panicum italicum</name>
    <dbReference type="NCBI Taxonomy" id="4555"/>
    <lineage>
        <taxon>Eukaryota</taxon>
        <taxon>Viridiplantae</taxon>
        <taxon>Streptophyta</taxon>
        <taxon>Embryophyta</taxon>
        <taxon>Tracheophyta</taxon>
        <taxon>Spermatophyta</taxon>
        <taxon>Magnoliopsida</taxon>
        <taxon>Liliopsida</taxon>
        <taxon>Poales</taxon>
        <taxon>Poaceae</taxon>
        <taxon>PACMAD clade</taxon>
        <taxon>Panicoideae</taxon>
        <taxon>Panicodae</taxon>
        <taxon>Paniceae</taxon>
        <taxon>Cenchrinae</taxon>
        <taxon>Setaria</taxon>
    </lineage>
</organism>
<dbReference type="HOGENOM" id="CLU_2890062_0_0_1"/>
<evidence type="ECO:0000313" key="1">
    <source>
        <dbReference type="EnsemblPlants" id="KQL23877"/>
    </source>
</evidence>
<protein>
    <submittedName>
        <fullName evidence="1">Uncharacterized protein</fullName>
    </submittedName>
</protein>
<dbReference type="EMBL" id="AGNK02000956">
    <property type="status" value="NOT_ANNOTATED_CDS"/>
    <property type="molecule type" value="Genomic_DNA"/>
</dbReference>
<proteinExistence type="predicted"/>
<dbReference type="EnsemblPlants" id="KQL23877">
    <property type="protein sequence ID" value="KQL23877"/>
    <property type="gene ID" value="SETIT_031787mg"/>
</dbReference>
<accession>K3ZYV5</accession>
<reference evidence="2" key="1">
    <citation type="journal article" date="2012" name="Nat. Biotechnol.">
        <title>Reference genome sequence of the model plant Setaria.</title>
        <authorList>
            <person name="Bennetzen J.L."/>
            <person name="Schmutz J."/>
            <person name="Wang H."/>
            <person name="Percifield R."/>
            <person name="Hawkins J."/>
            <person name="Pontaroli A.C."/>
            <person name="Estep M."/>
            <person name="Feng L."/>
            <person name="Vaughn J.N."/>
            <person name="Grimwood J."/>
            <person name="Jenkins J."/>
            <person name="Barry K."/>
            <person name="Lindquist E."/>
            <person name="Hellsten U."/>
            <person name="Deshpande S."/>
            <person name="Wang X."/>
            <person name="Wu X."/>
            <person name="Mitros T."/>
            <person name="Triplett J."/>
            <person name="Yang X."/>
            <person name="Ye C.Y."/>
            <person name="Mauro-Herrera M."/>
            <person name="Wang L."/>
            <person name="Li P."/>
            <person name="Sharma M."/>
            <person name="Sharma R."/>
            <person name="Ronald P.C."/>
            <person name="Panaud O."/>
            <person name="Kellogg E.A."/>
            <person name="Brutnell T.P."/>
            <person name="Doust A.N."/>
            <person name="Tuskan G.A."/>
            <person name="Rokhsar D."/>
            <person name="Devos K.M."/>
        </authorList>
    </citation>
    <scope>NUCLEOTIDE SEQUENCE [LARGE SCALE GENOMIC DNA]</scope>
    <source>
        <strain evidence="2">cv. Yugu1</strain>
    </source>
</reference>